<evidence type="ECO:0000313" key="2">
    <source>
        <dbReference type="Proteomes" id="UP000775500"/>
    </source>
</evidence>
<keyword evidence="2" id="KW-1185">Reference proteome</keyword>
<dbReference type="SUPFAM" id="SSF46785">
    <property type="entry name" value="Winged helix' DNA-binding domain"/>
    <property type="match status" value="1"/>
</dbReference>
<proteinExistence type="predicted"/>
<dbReference type="InterPro" id="IPR036390">
    <property type="entry name" value="WH_DNA-bd_sf"/>
</dbReference>
<comment type="caution">
    <text evidence="1">The sequence shown here is derived from an EMBL/GenBank/DDBJ whole genome shotgun (WGS) entry which is preliminary data.</text>
</comment>
<evidence type="ECO:0008006" key="3">
    <source>
        <dbReference type="Google" id="ProtNLM"/>
    </source>
</evidence>
<evidence type="ECO:0000313" key="1">
    <source>
        <dbReference type="EMBL" id="MBM6830992.1"/>
    </source>
</evidence>
<organism evidence="1 2">
    <name type="scientific">Faecalicoccus acidiformans</name>
    <dbReference type="NCBI Taxonomy" id="915173"/>
    <lineage>
        <taxon>Bacteria</taxon>
        <taxon>Bacillati</taxon>
        <taxon>Bacillota</taxon>
        <taxon>Erysipelotrichia</taxon>
        <taxon>Erysipelotrichales</taxon>
        <taxon>Erysipelotrichaceae</taxon>
        <taxon>Faecalicoccus</taxon>
    </lineage>
</organism>
<accession>A0ABS2FM43</accession>
<sequence length="84" mass="9905">MIVKESNGKIITLRNFAKQMGVSFDTARFYSKRLQKKKWIRTQYVSNEKGLYRKIYLTAKGKRELDCLNDLARKEGVLMVIHHV</sequence>
<dbReference type="EMBL" id="JACJLU010000002">
    <property type="protein sequence ID" value="MBM6830992.1"/>
    <property type="molecule type" value="Genomic_DNA"/>
</dbReference>
<dbReference type="Gene3D" id="1.10.10.10">
    <property type="entry name" value="Winged helix-like DNA-binding domain superfamily/Winged helix DNA-binding domain"/>
    <property type="match status" value="1"/>
</dbReference>
<reference evidence="1 2" key="1">
    <citation type="journal article" date="2021" name="Sci. Rep.">
        <title>The distribution of antibiotic resistance genes in chicken gut microbiota commensals.</title>
        <authorList>
            <person name="Juricova H."/>
            <person name="Matiasovicova J."/>
            <person name="Kubasova T."/>
            <person name="Cejkova D."/>
            <person name="Rychlik I."/>
        </authorList>
    </citation>
    <scope>NUCLEOTIDE SEQUENCE [LARGE SCALE GENOMIC DNA]</scope>
    <source>
        <strain evidence="1 2">An423</strain>
    </source>
</reference>
<protein>
    <recommendedName>
        <fullName evidence="3">MarR family transcriptional regulator</fullName>
    </recommendedName>
</protein>
<dbReference type="InterPro" id="IPR036388">
    <property type="entry name" value="WH-like_DNA-bd_sf"/>
</dbReference>
<name>A0ABS2FM43_9FIRM</name>
<dbReference type="Proteomes" id="UP000775500">
    <property type="component" value="Unassembled WGS sequence"/>
</dbReference>
<dbReference type="RefSeq" id="WP_204684948.1">
    <property type="nucleotide sequence ID" value="NZ_JACJLU010000002.1"/>
</dbReference>
<gene>
    <name evidence="1" type="ORF">H5982_02570</name>
</gene>